<dbReference type="InterPro" id="IPR015943">
    <property type="entry name" value="WD40/YVTN_repeat-like_dom_sf"/>
</dbReference>
<dbReference type="VEuPathDB" id="TrichDB:TRFO_01331"/>
<dbReference type="InterPro" id="IPR039694">
    <property type="entry name" value="WDR11"/>
</dbReference>
<accession>A0A1J4K6U8</accession>
<evidence type="ECO:0000313" key="1">
    <source>
        <dbReference type="EMBL" id="OHT07193.1"/>
    </source>
</evidence>
<keyword evidence="2" id="KW-1185">Reference proteome</keyword>
<dbReference type="PANTHER" id="PTHR14593">
    <property type="entry name" value="WD REPEAT-CONTAINING PROTEIN 11"/>
    <property type="match status" value="1"/>
</dbReference>
<dbReference type="GO" id="GO:0005737">
    <property type="term" value="C:cytoplasm"/>
    <property type="evidence" value="ECO:0007669"/>
    <property type="project" value="TreeGrafter"/>
</dbReference>
<dbReference type="OrthoDB" id="4096at2759"/>
<dbReference type="PANTHER" id="PTHR14593:SF5">
    <property type="entry name" value="WD REPEAT-CONTAINING PROTEIN 11"/>
    <property type="match status" value="1"/>
</dbReference>
<dbReference type="Gene3D" id="2.130.10.10">
    <property type="entry name" value="YVTN repeat-like/Quinoprotein amine dehydrogenase"/>
    <property type="match status" value="1"/>
</dbReference>
<dbReference type="AlphaFoldDB" id="A0A1J4K6U8"/>
<dbReference type="EMBL" id="MLAK01000704">
    <property type="protein sequence ID" value="OHT07193.1"/>
    <property type="molecule type" value="Genomic_DNA"/>
</dbReference>
<dbReference type="SUPFAM" id="SSF101908">
    <property type="entry name" value="Putative isomerase YbhE"/>
    <property type="match status" value="2"/>
</dbReference>
<evidence type="ECO:0000313" key="2">
    <source>
        <dbReference type="Proteomes" id="UP000179807"/>
    </source>
</evidence>
<protein>
    <submittedName>
        <fullName evidence="1">Uncharacterized protein</fullName>
    </submittedName>
</protein>
<organism evidence="1 2">
    <name type="scientific">Tritrichomonas foetus</name>
    <dbReference type="NCBI Taxonomy" id="1144522"/>
    <lineage>
        <taxon>Eukaryota</taxon>
        <taxon>Metamonada</taxon>
        <taxon>Parabasalia</taxon>
        <taxon>Tritrichomonadida</taxon>
        <taxon>Tritrichomonadidae</taxon>
        <taxon>Tritrichomonas</taxon>
    </lineage>
</organism>
<dbReference type="RefSeq" id="XP_068360329.1">
    <property type="nucleotide sequence ID" value="XM_068490044.1"/>
</dbReference>
<comment type="caution">
    <text evidence="1">The sequence shown here is derived from an EMBL/GenBank/DDBJ whole genome shotgun (WGS) entry which is preliminary data.</text>
</comment>
<gene>
    <name evidence="1" type="ORF">TRFO_01331</name>
</gene>
<proteinExistence type="predicted"/>
<name>A0A1J4K6U8_9EUKA</name>
<sequence>MNEQYSFIPQFYQQYTTENEHSIAFSNDGIVASACGSAIFLSYLENDLLKAVRPITFSIYPITSIAFHQTQKILAVGDTNGAVYFYNYSTHSILANFKYSKGADHVSSLQFVNDCLFVLFKVKKIISIEFSIDTNQCRLQWDVPLQNEYTRFSIDSNDRNILLFSEKFNFFSIFSINEETGKLEARLARLELSTNYPISEAQWSLHLNDYIFILTPNEILLFHVKSQIVFPIVTQRQTSSTFKSLIQLPDDFSTLFVILKNGGITKFQSGNFKNHTRIHHNGQIESQNTTDMNVDNKNDTDLLDFRMVLDCPSLYQNGSIVSACCSLLYKKYIFMFHSTLGMSLFDIKQSRITSLDFYFPSLASSFDSDGINYAIGTNDGYIITGNVFEPYQKKRFLVSKGPISFINFDSAISKVYWQSEGYIGIIDIPLCKVDTYSSKYSMILKCFGSRHGCLIVQRDPCALGIFIDGKEIPLLFNSEVADVSINDSDSSASQGSFSVLMKNNEISFYTYSSKDGIKKSPRWLNTKGYHLDPLCFSVLGEEIVIGFSNGLLIFYDGNNKSQVFTNFPNLRNLKYSSSGLFGMAKANTLFRVTQNGINICPYPAKQYALVDDKIIMILCVDNSVKFMVIDNWTFVSKYTKYASVPSSDQSIKSFINNPNMLYYSLHAADVWNTLETASEIKTNLRIQEQFGAGEDCYIDEIYGQLFNQADINSTDFVQAKLKNLIFSNKFDEAGELLDTCSNDRFNDSIYSALLFQIGSSLSEKAIARLKQAALSLFDEDCFEEGSILLRLGQLDKIAVNYLIDYGQDELALQFIRNSLKGEDKNRSLFRLGIKMYDLKKYNKSISFFAAAHEYHVVLHILYSNGLIEDSYFLMKHLQKINILKETPQSLTTLLVESITPLEELCNNISSSFSKILDNLKIDSSSIVMKIL</sequence>
<dbReference type="Proteomes" id="UP000179807">
    <property type="component" value="Unassembled WGS sequence"/>
</dbReference>
<dbReference type="GeneID" id="94824748"/>
<reference evidence="1" key="1">
    <citation type="submission" date="2016-10" db="EMBL/GenBank/DDBJ databases">
        <authorList>
            <person name="Benchimol M."/>
            <person name="Almeida L.G."/>
            <person name="Vasconcelos A.T."/>
            <person name="Perreira-Neves A."/>
            <person name="Rosa I.A."/>
            <person name="Tasca T."/>
            <person name="Bogo M.R."/>
            <person name="de Souza W."/>
        </authorList>
    </citation>
    <scope>NUCLEOTIDE SEQUENCE [LARGE SCALE GENOMIC DNA]</scope>
    <source>
        <strain evidence="1">K</strain>
    </source>
</reference>